<keyword evidence="1" id="KW-1133">Transmembrane helix</keyword>
<feature type="domain" description="PKD" evidence="2">
    <location>
        <begin position="363"/>
        <end position="450"/>
    </location>
</feature>
<evidence type="ECO:0000259" key="2">
    <source>
        <dbReference type="Pfam" id="PF18911"/>
    </source>
</evidence>
<dbReference type="PROSITE" id="PS51257">
    <property type="entry name" value="PROKAR_LIPOPROTEIN"/>
    <property type="match status" value="1"/>
</dbReference>
<keyword evidence="1" id="KW-0472">Membrane</keyword>
<dbReference type="EMBL" id="UOFR01000012">
    <property type="protein sequence ID" value="VAW91576.1"/>
    <property type="molecule type" value="Genomic_DNA"/>
</dbReference>
<dbReference type="InterPro" id="IPR013783">
    <property type="entry name" value="Ig-like_fold"/>
</dbReference>
<dbReference type="AlphaFoldDB" id="A0A3B1AG18"/>
<protein>
    <recommendedName>
        <fullName evidence="2">PKD domain-containing protein</fullName>
    </recommendedName>
</protein>
<feature type="transmembrane region" description="Helical" evidence="1">
    <location>
        <begin position="12"/>
        <end position="31"/>
    </location>
</feature>
<reference evidence="3" key="1">
    <citation type="submission" date="2018-06" db="EMBL/GenBank/DDBJ databases">
        <authorList>
            <person name="Zhirakovskaya E."/>
        </authorList>
    </citation>
    <scope>NUCLEOTIDE SEQUENCE</scope>
</reference>
<keyword evidence="1" id="KW-0812">Transmembrane</keyword>
<dbReference type="InterPro" id="IPR035986">
    <property type="entry name" value="PKD_dom_sf"/>
</dbReference>
<name>A0A3B1AG18_9ZZZZ</name>
<dbReference type="SUPFAM" id="SSF49299">
    <property type="entry name" value="PKD domain"/>
    <property type="match status" value="1"/>
</dbReference>
<dbReference type="Pfam" id="PF18911">
    <property type="entry name" value="PKD_4"/>
    <property type="match status" value="1"/>
</dbReference>
<gene>
    <name evidence="3" type="ORF">MNBD_GAMMA21-1099</name>
</gene>
<sequence>MFNKYVITKQGLVMGIVSIFIITACGGGGGASDTPAGSNSVTYTGNQQAAVLDNQNASAFANQTFTGSNSASSSNVIGAQDVNNATSNIITSTLLNHTSTLSRSVNENRSAFATSTQNVVVDINVSATCPGGGNVVFTGNIDDQTNLGSFNVTYNNCQNDDVNINGSATLDINAYNAEIDEYSDVVLTFNNLRFVSLDPTDIFDVQVGANIRAQLLYTAMLDPYTKRVSIDMILANNASGASIKIENYLVDVVYDRYSTPTSATADISGRLYHHTYGFVDIETIAPLQFSSAAINSLDHELTGYPDAGGPLVYTGASNRKIRLTPVDAILVNVAADTNGDDFYEYAITVPWGSLQDDYVNENDPVANAGVDAAITLGQIAQLDGGLSTDADYNLIDFSWLVIDQPAGSNAGLIGSDSINPTLTPNMAGSYTVQLTVNDGWFTNTDTVLITVNP</sequence>
<accession>A0A3B1AG18</accession>
<organism evidence="3">
    <name type="scientific">hydrothermal vent metagenome</name>
    <dbReference type="NCBI Taxonomy" id="652676"/>
    <lineage>
        <taxon>unclassified sequences</taxon>
        <taxon>metagenomes</taxon>
        <taxon>ecological metagenomes</taxon>
    </lineage>
</organism>
<dbReference type="InterPro" id="IPR000601">
    <property type="entry name" value="PKD_dom"/>
</dbReference>
<dbReference type="Gene3D" id="2.60.40.10">
    <property type="entry name" value="Immunoglobulins"/>
    <property type="match status" value="1"/>
</dbReference>
<evidence type="ECO:0000256" key="1">
    <source>
        <dbReference type="SAM" id="Phobius"/>
    </source>
</evidence>
<evidence type="ECO:0000313" key="3">
    <source>
        <dbReference type="EMBL" id="VAW91576.1"/>
    </source>
</evidence>
<proteinExistence type="predicted"/>